<accession>A0A6L8VE56</accession>
<dbReference type="SUPFAM" id="SSF48008">
    <property type="entry name" value="GntR ligand-binding domain-like"/>
    <property type="match status" value="1"/>
</dbReference>
<dbReference type="InterPro" id="IPR011711">
    <property type="entry name" value="GntR_C"/>
</dbReference>
<dbReference type="PRINTS" id="PR00035">
    <property type="entry name" value="HTHGNTR"/>
</dbReference>
<sequence>MERKPRTIGGITDLSRSRAQAPRAADLIYRELHRDIVSMKLKPNSKISEKDLLEHFGVSRTPLREAVLRLADEGLVNVFPQAGTFVAPIPVRLLQESILIRKALETVIAETAARRGLKADIEAIDTNLAEMEARLRSGDLGAFHQIDNEFHRLIGRISGLGTVMAAIGHVRAQIDRYRLLTLPQAGRLTRVLVEHRAVRDAIAAGDAAAAGAAMALHIGQMLDEVEVLQNLDWDFFYDDRDTERQT</sequence>
<dbReference type="OrthoDB" id="9788098at2"/>
<dbReference type="RefSeq" id="WP_161344094.1">
    <property type="nucleotide sequence ID" value="NZ_BMGW01000003.1"/>
</dbReference>
<dbReference type="EMBL" id="WWNR01000003">
    <property type="protein sequence ID" value="MZQ88454.1"/>
    <property type="molecule type" value="Genomic_DNA"/>
</dbReference>
<keyword evidence="2" id="KW-0238">DNA-binding</keyword>
<dbReference type="PANTHER" id="PTHR43537">
    <property type="entry name" value="TRANSCRIPTIONAL REGULATOR, GNTR FAMILY"/>
    <property type="match status" value="1"/>
</dbReference>
<proteinExistence type="predicted"/>
<feature type="domain" description="HTH gntR-type" evidence="4">
    <location>
        <begin position="22"/>
        <end position="89"/>
    </location>
</feature>
<keyword evidence="3" id="KW-0804">Transcription</keyword>
<keyword evidence="1" id="KW-0805">Transcription regulation</keyword>
<dbReference type="SMART" id="SM00895">
    <property type="entry name" value="FCD"/>
    <property type="match status" value="1"/>
</dbReference>
<dbReference type="PROSITE" id="PS50949">
    <property type="entry name" value="HTH_GNTR"/>
    <property type="match status" value="1"/>
</dbReference>
<evidence type="ECO:0000259" key="4">
    <source>
        <dbReference type="PROSITE" id="PS50949"/>
    </source>
</evidence>
<dbReference type="SMART" id="SM00345">
    <property type="entry name" value="HTH_GNTR"/>
    <property type="match status" value="1"/>
</dbReference>
<reference evidence="5 6" key="1">
    <citation type="submission" date="2020-01" db="EMBL/GenBank/DDBJ databases">
        <title>Frigidibacter albus SP32T (=CGMCC 1.13995T).</title>
        <authorList>
            <person name="Liao X."/>
        </authorList>
    </citation>
    <scope>NUCLEOTIDE SEQUENCE [LARGE SCALE GENOMIC DNA]</scope>
    <source>
        <strain evidence="5 6">SP32</strain>
    </source>
</reference>
<dbReference type="Gene3D" id="1.20.120.530">
    <property type="entry name" value="GntR ligand-binding domain-like"/>
    <property type="match status" value="1"/>
</dbReference>
<keyword evidence="6" id="KW-1185">Reference proteome</keyword>
<dbReference type="SUPFAM" id="SSF46785">
    <property type="entry name" value="Winged helix' DNA-binding domain"/>
    <property type="match status" value="1"/>
</dbReference>
<gene>
    <name evidence="5" type="ORF">GS660_05005</name>
</gene>
<name>A0A6L8VE56_9RHOB</name>
<dbReference type="Gene3D" id="1.10.10.10">
    <property type="entry name" value="Winged helix-like DNA-binding domain superfamily/Winged helix DNA-binding domain"/>
    <property type="match status" value="1"/>
</dbReference>
<protein>
    <submittedName>
        <fullName evidence="5">FCD domain-containing protein</fullName>
    </submittedName>
</protein>
<dbReference type="Pfam" id="PF07729">
    <property type="entry name" value="FCD"/>
    <property type="match status" value="1"/>
</dbReference>
<dbReference type="InterPro" id="IPR000524">
    <property type="entry name" value="Tscrpt_reg_HTH_GntR"/>
</dbReference>
<evidence type="ECO:0000256" key="1">
    <source>
        <dbReference type="ARBA" id="ARBA00023015"/>
    </source>
</evidence>
<dbReference type="Proteomes" id="UP000477083">
    <property type="component" value="Unassembled WGS sequence"/>
</dbReference>
<comment type="caution">
    <text evidence="5">The sequence shown here is derived from an EMBL/GenBank/DDBJ whole genome shotgun (WGS) entry which is preliminary data.</text>
</comment>
<dbReference type="AlphaFoldDB" id="A0A6L8VE56"/>
<dbReference type="Pfam" id="PF00392">
    <property type="entry name" value="GntR"/>
    <property type="match status" value="1"/>
</dbReference>
<dbReference type="InterPro" id="IPR036390">
    <property type="entry name" value="WH_DNA-bd_sf"/>
</dbReference>
<dbReference type="GO" id="GO:0003700">
    <property type="term" value="F:DNA-binding transcription factor activity"/>
    <property type="evidence" value="ECO:0007669"/>
    <property type="project" value="InterPro"/>
</dbReference>
<evidence type="ECO:0000256" key="3">
    <source>
        <dbReference type="ARBA" id="ARBA00023163"/>
    </source>
</evidence>
<evidence type="ECO:0000256" key="2">
    <source>
        <dbReference type="ARBA" id="ARBA00023125"/>
    </source>
</evidence>
<dbReference type="InterPro" id="IPR036388">
    <property type="entry name" value="WH-like_DNA-bd_sf"/>
</dbReference>
<dbReference type="GO" id="GO:0003677">
    <property type="term" value="F:DNA binding"/>
    <property type="evidence" value="ECO:0007669"/>
    <property type="project" value="UniProtKB-KW"/>
</dbReference>
<dbReference type="CDD" id="cd07377">
    <property type="entry name" value="WHTH_GntR"/>
    <property type="match status" value="1"/>
</dbReference>
<dbReference type="PANTHER" id="PTHR43537:SF45">
    <property type="entry name" value="GNTR FAMILY REGULATORY PROTEIN"/>
    <property type="match status" value="1"/>
</dbReference>
<evidence type="ECO:0000313" key="6">
    <source>
        <dbReference type="Proteomes" id="UP000477083"/>
    </source>
</evidence>
<dbReference type="InterPro" id="IPR008920">
    <property type="entry name" value="TF_FadR/GntR_C"/>
</dbReference>
<evidence type="ECO:0000313" key="5">
    <source>
        <dbReference type="EMBL" id="MZQ88454.1"/>
    </source>
</evidence>
<organism evidence="5 6">
    <name type="scientific">Frigidibacter albus</name>
    <dbReference type="NCBI Taxonomy" id="1465486"/>
    <lineage>
        <taxon>Bacteria</taxon>
        <taxon>Pseudomonadati</taxon>
        <taxon>Pseudomonadota</taxon>
        <taxon>Alphaproteobacteria</taxon>
        <taxon>Rhodobacterales</taxon>
        <taxon>Paracoccaceae</taxon>
        <taxon>Frigidibacter</taxon>
    </lineage>
</organism>